<reference evidence="6 7" key="1">
    <citation type="submission" date="2016-04" db="EMBL/GenBank/DDBJ databases">
        <title>ATOL: Assembling a taxonomically balanced genome-scale reconstruction of the evolutionary history of the Enterobacteriaceae.</title>
        <authorList>
            <person name="Plunkett G.III."/>
            <person name="Neeno-Eckwall E.C."/>
            <person name="Glasner J.D."/>
            <person name="Perna N.T."/>
        </authorList>
    </citation>
    <scope>NUCLEOTIDE SEQUENCE [LARGE SCALE GENOMIC DNA]</scope>
    <source>
        <strain evidence="6 7">ATCC 19692</strain>
    </source>
</reference>
<proteinExistence type="predicted"/>
<evidence type="ECO:0000256" key="2">
    <source>
        <dbReference type="ARBA" id="ARBA00023015"/>
    </source>
</evidence>
<dbReference type="GO" id="GO:0005737">
    <property type="term" value="C:cytoplasm"/>
    <property type="evidence" value="ECO:0007669"/>
    <property type="project" value="UniProtKB-ARBA"/>
</dbReference>
<dbReference type="PATRIC" id="fig|1354337.4.peg.1335"/>
<comment type="caution">
    <text evidence="6">The sequence shown here is derived from an EMBL/GenBank/DDBJ whole genome shotgun (WGS) entry which is preliminary data.</text>
</comment>
<dbReference type="SUPFAM" id="SSF47413">
    <property type="entry name" value="lambda repressor-like DNA-binding domains"/>
    <property type="match status" value="1"/>
</dbReference>
<feature type="domain" description="HTH lacI-type" evidence="5">
    <location>
        <begin position="6"/>
        <end position="60"/>
    </location>
</feature>
<evidence type="ECO:0000313" key="6">
    <source>
        <dbReference type="EMBL" id="OAT32511.1"/>
    </source>
</evidence>
<dbReference type="STRING" id="1354337.M983_1309"/>
<sequence>MKKKRPSLQDVASRVGVTKMTVSRYLRNPEQVSEALRGKIARELESLNYIPNRAPDILSNATSHAIGVLLPSLTNQVFAEVIRGIESVTDKHGYQTMLAHYGYQAEKEEERLLSLLSYNIDGLILAERTHTPKTLKMLETAGIPVVEIMDSVSPCFDSAVGLNIVEASYQMVKAMIARGCKRIIYLGARQDERTLMRLEGYEKAMQEANLPIGNVMTPKSSSYTLGAELLYEARKVYPDLDGLYCTNDDIAIGAIFECQRIGISVPNDIAISGFHGHDVGQVMIPRLASIFTPRDEMGQQAADLLLKRMKGKIARGQVVDVGFRIITGESI</sequence>
<dbReference type="RefSeq" id="WP_066748916.1">
    <property type="nucleotide sequence ID" value="NZ_LXEN01000057.1"/>
</dbReference>
<dbReference type="EMBL" id="LXEN01000057">
    <property type="protein sequence ID" value="OAT32511.1"/>
    <property type="molecule type" value="Genomic_DNA"/>
</dbReference>
<dbReference type="OrthoDB" id="5681588at2"/>
<organism evidence="6 7">
    <name type="scientific">Proteus myxofaciens ATCC 19692</name>
    <dbReference type="NCBI Taxonomy" id="1354337"/>
    <lineage>
        <taxon>Bacteria</taxon>
        <taxon>Pseudomonadati</taxon>
        <taxon>Pseudomonadota</taxon>
        <taxon>Gammaproteobacteria</taxon>
        <taxon>Enterobacterales</taxon>
        <taxon>Morganellaceae</taxon>
        <taxon>Proteus</taxon>
    </lineage>
</organism>
<dbReference type="GO" id="GO:0003700">
    <property type="term" value="F:DNA-binding transcription factor activity"/>
    <property type="evidence" value="ECO:0007669"/>
    <property type="project" value="TreeGrafter"/>
</dbReference>
<name>A0A198G8B7_9GAMM</name>
<dbReference type="InterPro" id="IPR001761">
    <property type="entry name" value="Peripla_BP/Lac1_sug-bd_dom"/>
</dbReference>
<accession>A0A198G8B7</accession>
<evidence type="ECO:0000259" key="5">
    <source>
        <dbReference type="PROSITE" id="PS50932"/>
    </source>
</evidence>
<keyword evidence="2" id="KW-0805">Transcription regulation</keyword>
<keyword evidence="4" id="KW-0804">Transcription</keyword>
<dbReference type="Pfam" id="PF00356">
    <property type="entry name" value="LacI"/>
    <property type="match status" value="1"/>
</dbReference>
<dbReference type="SMART" id="SM00354">
    <property type="entry name" value="HTH_LACI"/>
    <property type="match status" value="1"/>
</dbReference>
<evidence type="ECO:0000313" key="7">
    <source>
        <dbReference type="Proteomes" id="UP000094023"/>
    </source>
</evidence>
<dbReference type="GO" id="GO:0000976">
    <property type="term" value="F:transcription cis-regulatory region binding"/>
    <property type="evidence" value="ECO:0007669"/>
    <property type="project" value="TreeGrafter"/>
</dbReference>
<dbReference type="AlphaFoldDB" id="A0A198G8B7"/>
<dbReference type="CDD" id="cd01392">
    <property type="entry name" value="HTH_LacI"/>
    <property type="match status" value="1"/>
</dbReference>
<dbReference type="PANTHER" id="PTHR30146">
    <property type="entry name" value="LACI-RELATED TRANSCRIPTIONAL REPRESSOR"/>
    <property type="match status" value="1"/>
</dbReference>
<dbReference type="InterPro" id="IPR010982">
    <property type="entry name" value="Lambda_DNA-bd_dom_sf"/>
</dbReference>
<dbReference type="Gene3D" id="3.40.50.2300">
    <property type="match status" value="2"/>
</dbReference>
<dbReference type="InterPro" id="IPR000843">
    <property type="entry name" value="HTH_LacI"/>
</dbReference>
<dbReference type="CDD" id="cd01575">
    <property type="entry name" value="PBP1_GntR"/>
    <property type="match status" value="1"/>
</dbReference>
<dbReference type="PROSITE" id="PS50932">
    <property type="entry name" value="HTH_LACI_2"/>
    <property type="match status" value="1"/>
</dbReference>
<dbReference type="PANTHER" id="PTHR30146:SF2">
    <property type="entry name" value="HTH-TYPE TRANSCRIPTIONAL REGULATOR GNTR"/>
    <property type="match status" value="1"/>
</dbReference>
<evidence type="ECO:0000256" key="4">
    <source>
        <dbReference type="ARBA" id="ARBA00023163"/>
    </source>
</evidence>
<protein>
    <submittedName>
        <fullName evidence="6">Gluconate utilization system transcriptional repressor</fullName>
    </submittedName>
</protein>
<dbReference type="PROSITE" id="PS00356">
    <property type="entry name" value="HTH_LACI_1"/>
    <property type="match status" value="1"/>
</dbReference>
<keyword evidence="7" id="KW-1185">Reference proteome</keyword>
<keyword evidence="3" id="KW-0238">DNA-binding</keyword>
<evidence type="ECO:0000256" key="3">
    <source>
        <dbReference type="ARBA" id="ARBA00023125"/>
    </source>
</evidence>
<dbReference type="Proteomes" id="UP000094023">
    <property type="component" value="Unassembled WGS sequence"/>
</dbReference>
<evidence type="ECO:0000256" key="1">
    <source>
        <dbReference type="ARBA" id="ARBA00022491"/>
    </source>
</evidence>
<dbReference type="Pfam" id="PF00532">
    <property type="entry name" value="Peripla_BP_1"/>
    <property type="match status" value="1"/>
</dbReference>
<gene>
    <name evidence="6" type="ORF">M983_1309</name>
</gene>
<dbReference type="InterPro" id="IPR028082">
    <property type="entry name" value="Peripla_BP_I"/>
</dbReference>
<keyword evidence="1" id="KW-0678">Repressor</keyword>
<dbReference type="Gene3D" id="1.10.260.40">
    <property type="entry name" value="lambda repressor-like DNA-binding domains"/>
    <property type="match status" value="1"/>
</dbReference>
<dbReference type="SUPFAM" id="SSF53822">
    <property type="entry name" value="Periplasmic binding protein-like I"/>
    <property type="match status" value="1"/>
</dbReference>
<dbReference type="FunFam" id="1.10.260.40:FF:000012">
    <property type="entry name" value="HTH-type transcriptional regulator GntR"/>
    <property type="match status" value="1"/>
</dbReference>
<dbReference type="NCBIfam" id="NF011563">
    <property type="entry name" value="PRK14987.1"/>
    <property type="match status" value="1"/>
</dbReference>